<sequence>MAIVNHNLSLFMNYDRLSELVDSRYKRGRASRKETGFRLFTEVFEDRYTSVLINQNMQRQNPNIIRKASEIRWRNMAQTERRLYNAYAENLNAENLKRKFRPSNFSAGMDLFVQTLFNGEAPKIPDDRPGLKKEINLEQYFL</sequence>
<evidence type="ECO:0000313" key="2">
    <source>
        <dbReference type="Proteomes" id="UP000789342"/>
    </source>
</evidence>
<name>A0A9N9DDE1_9GLOM</name>
<dbReference type="OrthoDB" id="10424974at2759"/>
<gene>
    <name evidence="1" type="ORF">AMORRO_LOCUS9225</name>
</gene>
<reference evidence="1" key="1">
    <citation type="submission" date="2021-06" db="EMBL/GenBank/DDBJ databases">
        <authorList>
            <person name="Kallberg Y."/>
            <person name="Tangrot J."/>
            <person name="Rosling A."/>
        </authorList>
    </citation>
    <scope>NUCLEOTIDE SEQUENCE</scope>
    <source>
        <strain evidence="1">CL551</strain>
    </source>
</reference>
<evidence type="ECO:0000313" key="1">
    <source>
        <dbReference type="EMBL" id="CAG8634207.1"/>
    </source>
</evidence>
<comment type="caution">
    <text evidence="1">The sequence shown here is derived from an EMBL/GenBank/DDBJ whole genome shotgun (WGS) entry which is preliminary data.</text>
</comment>
<dbReference type="Proteomes" id="UP000789342">
    <property type="component" value="Unassembled WGS sequence"/>
</dbReference>
<keyword evidence="2" id="KW-1185">Reference proteome</keyword>
<organism evidence="1 2">
    <name type="scientific">Acaulospora morrowiae</name>
    <dbReference type="NCBI Taxonomy" id="94023"/>
    <lineage>
        <taxon>Eukaryota</taxon>
        <taxon>Fungi</taxon>
        <taxon>Fungi incertae sedis</taxon>
        <taxon>Mucoromycota</taxon>
        <taxon>Glomeromycotina</taxon>
        <taxon>Glomeromycetes</taxon>
        <taxon>Diversisporales</taxon>
        <taxon>Acaulosporaceae</taxon>
        <taxon>Acaulospora</taxon>
    </lineage>
</organism>
<protein>
    <submittedName>
        <fullName evidence="1">5764_t:CDS:1</fullName>
    </submittedName>
</protein>
<accession>A0A9N9DDE1</accession>
<dbReference type="EMBL" id="CAJVPV010008750">
    <property type="protein sequence ID" value="CAG8634207.1"/>
    <property type="molecule type" value="Genomic_DNA"/>
</dbReference>
<dbReference type="AlphaFoldDB" id="A0A9N9DDE1"/>
<proteinExistence type="predicted"/>